<keyword evidence="2" id="KW-0732">Signal</keyword>
<feature type="compositionally biased region" description="Basic and acidic residues" evidence="1">
    <location>
        <begin position="65"/>
        <end position="90"/>
    </location>
</feature>
<dbReference type="Proteomes" id="UP000274907">
    <property type="component" value="Unassembled WGS sequence"/>
</dbReference>
<dbReference type="AlphaFoldDB" id="A0A430HVK6"/>
<feature type="region of interest" description="Disordered" evidence="1">
    <location>
        <begin position="41"/>
        <end position="90"/>
    </location>
</feature>
<sequence length="117" mass="11479">MKLFSRKALAAVATTVALTTAGVSAPANAVSSAPTITILAEDSAPADSTPAPSLGGSSGADAAGGEEKKGSSSEDAAKGEDKGSSENPKDIKDWLGVAGTVISLLATVFSFVQKLNA</sequence>
<reference evidence="3 4" key="1">
    <citation type="submission" date="2018-12" db="EMBL/GenBank/DDBJ databases">
        <title>YIM 101343 draft genome.</title>
        <authorList>
            <person name="Chen X."/>
        </authorList>
    </citation>
    <scope>NUCLEOTIDE SEQUENCE [LARGE SCALE GENOMIC DNA]</scope>
    <source>
        <strain evidence="3 4">YIM 101343</strain>
    </source>
</reference>
<accession>A0A430HVK6</accession>
<comment type="caution">
    <text evidence="3">The sequence shown here is derived from an EMBL/GenBank/DDBJ whole genome shotgun (WGS) entry which is preliminary data.</text>
</comment>
<dbReference type="RefSeq" id="WP_126121582.1">
    <property type="nucleotide sequence ID" value="NZ_RXHJ01000017.1"/>
</dbReference>
<protein>
    <recommendedName>
        <fullName evidence="5">Secreted protein</fullName>
    </recommendedName>
</protein>
<feature type="signal peptide" evidence="2">
    <location>
        <begin position="1"/>
        <end position="29"/>
    </location>
</feature>
<keyword evidence="4" id="KW-1185">Reference proteome</keyword>
<evidence type="ECO:0000256" key="1">
    <source>
        <dbReference type="SAM" id="MobiDB-lite"/>
    </source>
</evidence>
<feature type="chain" id="PRO_5019482142" description="Secreted protein" evidence="2">
    <location>
        <begin position="30"/>
        <end position="117"/>
    </location>
</feature>
<evidence type="ECO:0008006" key="5">
    <source>
        <dbReference type="Google" id="ProtNLM"/>
    </source>
</evidence>
<evidence type="ECO:0000313" key="4">
    <source>
        <dbReference type="Proteomes" id="UP000274907"/>
    </source>
</evidence>
<dbReference type="EMBL" id="RXHJ01000017">
    <property type="protein sequence ID" value="RSZ61625.1"/>
    <property type="molecule type" value="Genomic_DNA"/>
</dbReference>
<evidence type="ECO:0000313" key="3">
    <source>
        <dbReference type="EMBL" id="RSZ61625.1"/>
    </source>
</evidence>
<organism evidence="3 4">
    <name type="scientific">Corynebacterium hylobatis</name>
    <dbReference type="NCBI Taxonomy" id="1859290"/>
    <lineage>
        <taxon>Bacteria</taxon>
        <taxon>Bacillati</taxon>
        <taxon>Actinomycetota</taxon>
        <taxon>Actinomycetes</taxon>
        <taxon>Mycobacteriales</taxon>
        <taxon>Corynebacteriaceae</taxon>
        <taxon>Corynebacterium</taxon>
    </lineage>
</organism>
<name>A0A430HVK6_9CORY</name>
<feature type="compositionally biased region" description="Low complexity" evidence="1">
    <location>
        <begin position="50"/>
        <end position="63"/>
    </location>
</feature>
<gene>
    <name evidence="3" type="ORF">EAH68_11975</name>
</gene>
<proteinExistence type="predicted"/>
<evidence type="ECO:0000256" key="2">
    <source>
        <dbReference type="SAM" id="SignalP"/>
    </source>
</evidence>